<keyword evidence="5 12" id="KW-0812">Transmembrane</keyword>
<comment type="similarity">
    <text evidence="12">Belongs to the pannexin family.</text>
</comment>
<comment type="subcellular location">
    <subcellularLocation>
        <location evidence="1">Cell junction</location>
        <location evidence="1">Gap junction</location>
    </subcellularLocation>
    <subcellularLocation>
        <location evidence="2 12">Cell membrane</location>
        <topology evidence="2 12">Multi-pass membrane protein</topology>
    </subcellularLocation>
</comment>
<dbReference type="PANTHER" id="PTHR11893:SF36">
    <property type="entry name" value="INNEXIN-5"/>
    <property type="match status" value="1"/>
</dbReference>
<reference evidence="13" key="1">
    <citation type="journal article" date="2011" name="Genome Res.">
        <title>Deep small RNA sequencing from the nematode Ascaris reveals conservation, functional diversification, and novel developmental profiles.</title>
        <authorList>
            <person name="Wang J."/>
            <person name="Czech B."/>
            <person name="Crunk A."/>
            <person name="Wallace A."/>
            <person name="Mitreva M."/>
            <person name="Hannon G.J."/>
            <person name="Davis R.E."/>
        </authorList>
    </citation>
    <scope>NUCLEOTIDE SEQUENCE</scope>
</reference>
<evidence type="ECO:0000256" key="1">
    <source>
        <dbReference type="ARBA" id="ARBA00004610"/>
    </source>
</evidence>
<keyword evidence="10 12" id="KW-0472">Membrane</keyword>
<comment type="caution">
    <text evidence="12">Lacks conserved residue(s) required for the propagation of feature annotation.</text>
</comment>
<evidence type="ECO:0000313" key="13">
    <source>
        <dbReference type="EMBL" id="ADY47732.1"/>
    </source>
</evidence>
<evidence type="ECO:0000256" key="2">
    <source>
        <dbReference type="ARBA" id="ARBA00004651"/>
    </source>
</evidence>
<evidence type="ECO:0000256" key="4">
    <source>
        <dbReference type="ARBA" id="ARBA00022475"/>
    </source>
</evidence>
<gene>
    <name evidence="12" type="primary">inx</name>
</gene>
<dbReference type="AlphaFoldDB" id="F1LC78"/>
<keyword evidence="3 12" id="KW-0813">Transport</keyword>
<keyword evidence="7" id="KW-0965">Cell junction</keyword>
<keyword evidence="8 12" id="KW-1133">Transmembrane helix</keyword>
<evidence type="ECO:0000256" key="6">
    <source>
        <dbReference type="ARBA" id="ARBA00022868"/>
    </source>
</evidence>
<organism evidence="13">
    <name type="scientific">Ascaris suum</name>
    <name type="common">Pig roundworm</name>
    <name type="synonym">Ascaris lumbricoides</name>
    <dbReference type="NCBI Taxonomy" id="6253"/>
    <lineage>
        <taxon>Eukaryota</taxon>
        <taxon>Metazoa</taxon>
        <taxon>Ecdysozoa</taxon>
        <taxon>Nematoda</taxon>
        <taxon>Chromadorea</taxon>
        <taxon>Rhabditida</taxon>
        <taxon>Spirurina</taxon>
        <taxon>Ascaridomorpha</taxon>
        <taxon>Ascaridoidea</taxon>
        <taxon>Ascarididae</taxon>
        <taxon>Ascaris</taxon>
    </lineage>
</organism>
<dbReference type="GO" id="GO:0005921">
    <property type="term" value="C:gap junction"/>
    <property type="evidence" value="ECO:0007669"/>
    <property type="project" value="UniProtKB-SubCell"/>
</dbReference>
<dbReference type="EMBL" id="JI177237">
    <property type="protein sequence ID" value="ADY47732.1"/>
    <property type="molecule type" value="mRNA"/>
</dbReference>
<comment type="function">
    <text evidence="12">Structural component of the gap junctions.</text>
</comment>
<dbReference type="GO" id="GO:0034220">
    <property type="term" value="P:monoatomic ion transmembrane transport"/>
    <property type="evidence" value="ECO:0007669"/>
    <property type="project" value="UniProtKB-KW"/>
</dbReference>
<name>F1LC78_ASCSU</name>
<feature type="transmembrane region" description="Helical" evidence="12">
    <location>
        <begin position="24"/>
        <end position="55"/>
    </location>
</feature>
<evidence type="ECO:0000256" key="5">
    <source>
        <dbReference type="ARBA" id="ARBA00022692"/>
    </source>
</evidence>
<accession>F1LC78</accession>
<evidence type="ECO:0000256" key="8">
    <source>
        <dbReference type="ARBA" id="ARBA00022989"/>
    </source>
</evidence>
<dbReference type="Pfam" id="PF00876">
    <property type="entry name" value="Innexin"/>
    <property type="match status" value="1"/>
</dbReference>
<keyword evidence="9 12" id="KW-0406">Ion transport</keyword>
<dbReference type="InterPro" id="IPR000990">
    <property type="entry name" value="Innexin"/>
</dbReference>
<keyword evidence="6" id="KW-0303">Gap junction</keyword>
<evidence type="ECO:0000256" key="7">
    <source>
        <dbReference type="ARBA" id="ARBA00022949"/>
    </source>
</evidence>
<dbReference type="PROSITE" id="PS51013">
    <property type="entry name" value="PANNEXIN"/>
    <property type="match status" value="1"/>
</dbReference>
<protein>
    <recommendedName>
        <fullName evidence="12">Innexin</fullName>
    </recommendedName>
</protein>
<dbReference type="PANTHER" id="PTHR11893">
    <property type="entry name" value="INNEXIN"/>
    <property type="match status" value="1"/>
</dbReference>
<evidence type="ECO:0000256" key="11">
    <source>
        <dbReference type="ARBA" id="ARBA00023303"/>
    </source>
</evidence>
<evidence type="ECO:0000256" key="3">
    <source>
        <dbReference type="ARBA" id="ARBA00022448"/>
    </source>
</evidence>
<proteinExistence type="evidence at transcript level"/>
<sequence length="173" mass="19346">MHLAQPNVHSIQCVLTVNMLNEKIFIFLWFWIACLTIVNAISAIYVSVTLFSPTLRYYRFLRMLKVGSSGWDIREEHILRRFVHGFLKPDGILLFLLVNNQAGGVIACELAWHMWGTMTMQRSGRSTMVLERLDDGALLSAGGANYTGGLGKMALGATETKGYAKLVRSPSIH</sequence>
<dbReference type="GO" id="GO:0005243">
    <property type="term" value="F:gap junction channel activity"/>
    <property type="evidence" value="ECO:0007669"/>
    <property type="project" value="TreeGrafter"/>
</dbReference>
<keyword evidence="4" id="KW-1003">Cell membrane</keyword>
<dbReference type="GO" id="GO:0005886">
    <property type="term" value="C:plasma membrane"/>
    <property type="evidence" value="ECO:0007669"/>
    <property type="project" value="UniProtKB-SubCell"/>
</dbReference>
<evidence type="ECO:0000256" key="12">
    <source>
        <dbReference type="RuleBase" id="RU010713"/>
    </source>
</evidence>
<evidence type="ECO:0000256" key="9">
    <source>
        <dbReference type="ARBA" id="ARBA00023065"/>
    </source>
</evidence>
<evidence type="ECO:0000256" key="10">
    <source>
        <dbReference type="ARBA" id="ARBA00023136"/>
    </source>
</evidence>
<keyword evidence="11 12" id="KW-0407">Ion channel</keyword>